<dbReference type="AlphaFoldDB" id="M2MR39"/>
<dbReference type="InterPro" id="IPR025444">
    <property type="entry name" value="Monooxy_af470"/>
</dbReference>
<dbReference type="OMA" id="IHKFAHE"/>
<dbReference type="Proteomes" id="UP000011761">
    <property type="component" value="Unassembled WGS sequence"/>
</dbReference>
<feature type="transmembrane region" description="Helical" evidence="1">
    <location>
        <begin position="33"/>
        <end position="52"/>
    </location>
</feature>
<dbReference type="OrthoDB" id="3202396at2759"/>
<proteinExistence type="predicted"/>
<dbReference type="SUPFAM" id="SSF54909">
    <property type="entry name" value="Dimeric alpha+beta barrel"/>
    <property type="match status" value="1"/>
</dbReference>
<protein>
    <submittedName>
        <fullName evidence="2">Uncharacterized protein</fullName>
    </submittedName>
</protein>
<keyword evidence="1" id="KW-1133">Transmembrane helix</keyword>
<keyword evidence="1" id="KW-0472">Membrane</keyword>
<keyword evidence="3" id="KW-1185">Reference proteome</keyword>
<reference evidence="2 3" key="1">
    <citation type="journal article" date="2012" name="PLoS Pathog.">
        <title>Diverse lifestyles and strategies of plant pathogenesis encoded in the genomes of eighteen Dothideomycetes fungi.</title>
        <authorList>
            <person name="Ohm R.A."/>
            <person name="Feau N."/>
            <person name="Henrissat B."/>
            <person name="Schoch C.L."/>
            <person name="Horwitz B.A."/>
            <person name="Barry K.W."/>
            <person name="Condon B.J."/>
            <person name="Copeland A.C."/>
            <person name="Dhillon B."/>
            <person name="Glaser F."/>
            <person name="Hesse C.N."/>
            <person name="Kosti I."/>
            <person name="LaButti K."/>
            <person name="Lindquist E.A."/>
            <person name="Lucas S."/>
            <person name="Salamov A.A."/>
            <person name="Bradshaw R.E."/>
            <person name="Ciuffetti L."/>
            <person name="Hamelin R.C."/>
            <person name="Kema G.H.J."/>
            <person name="Lawrence C."/>
            <person name="Scott J.A."/>
            <person name="Spatafora J.W."/>
            <person name="Turgeon B.G."/>
            <person name="de Wit P.J.G.M."/>
            <person name="Zhong S."/>
            <person name="Goodwin S.B."/>
            <person name="Grigoriev I.V."/>
        </authorList>
    </citation>
    <scope>NUCLEOTIDE SEQUENCE [LARGE SCALE GENOMIC DNA]</scope>
    <source>
        <strain evidence="2 3">UAMH 10762</strain>
    </source>
</reference>
<sequence length="296" mass="33424">MAYEPIFKPFAARPKSQYFSNPYMLLSLVKDNYSLHVWLLVGAVIQGLICLLPYRNIALVAPAFLFLGYEIVTTLLKAFGITHNPYMNNVIPGRTAVVFPSEKGTHEEPAGSSLCAIMLAVRSNHPLGVFGPGYNTVGDYFRRMMEQLDAESKQWGYLGASPWLSVADRGVQSEYMVMVYFENEDYMHQFAHGPLHTETMEWWRRDLDKLAHISIMHEVYAAPKKSWEGIYANYAPTGLGRVTKAATTVDGNEVWLNTLVKGKGRLAYSKGRMGRVYDQQSEWSAFDSTLNAEERA</sequence>
<organism evidence="2 3">
    <name type="scientific">Baudoinia panamericana (strain UAMH 10762)</name>
    <name type="common">Angels' share fungus</name>
    <name type="synonym">Baudoinia compniacensis (strain UAMH 10762)</name>
    <dbReference type="NCBI Taxonomy" id="717646"/>
    <lineage>
        <taxon>Eukaryota</taxon>
        <taxon>Fungi</taxon>
        <taxon>Dikarya</taxon>
        <taxon>Ascomycota</taxon>
        <taxon>Pezizomycotina</taxon>
        <taxon>Dothideomycetes</taxon>
        <taxon>Dothideomycetidae</taxon>
        <taxon>Mycosphaerellales</taxon>
        <taxon>Teratosphaeriaceae</taxon>
        <taxon>Baudoinia</taxon>
    </lineage>
</organism>
<dbReference type="RefSeq" id="XP_007673616.1">
    <property type="nucleotide sequence ID" value="XM_007675426.1"/>
</dbReference>
<evidence type="ECO:0000256" key="1">
    <source>
        <dbReference type="SAM" id="Phobius"/>
    </source>
</evidence>
<dbReference type="EMBL" id="KB445552">
    <property type="protein sequence ID" value="EMC99306.1"/>
    <property type="molecule type" value="Genomic_DNA"/>
</dbReference>
<evidence type="ECO:0000313" key="3">
    <source>
        <dbReference type="Proteomes" id="UP000011761"/>
    </source>
</evidence>
<dbReference type="InterPro" id="IPR011008">
    <property type="entry name" value="Dimeric_a/b-barrel"/>
</dbReference>
<evidence type="ECO:0000313" key="2">
    <source>
        <dbReference type="EMBL" id="EMC99306.1"/>
    </source>
</evidence>
<feature type="transmembrane region" description="Helical" evidence="1">
    <location>
        <begin position="59"/>
        <end position="79"/>
    </location>
</feature>
<dbReference type="Pfam" id="PF13826">
    <property type="entry name" value="Monooxy_af470-like"/>
    <property type="match status" value="1"/>
</dbReference>
<keyword evidence="1" id="KW-0812">Transmembrane</keyword>
<dbReference type="eggNOG" id="ENOG502S8K0">
    <property type="taxonomic scope" value="Eukaryota"/>
</dbReference>
<dbReference type="GeneID" id="19111533"/>
<gene>
    <name evidence="2" type="ORF">BAUCODRAFT_31625</name>
</gene>
<name>M2MR39_BAUPA</name>
<dbReference type="KEGG" id="bcom:BAUCODRAFT_31625"/>
<dbReference type="HOGENOM" id="CLU_053354_1_0_1"/>
<accession>M2MR39</accession>